<protein>
    <submittedName>
        <fullName evidence="1">Uncharacterized protein</fullName>
    </submittedName>
</protein>
<dbReference type="RefSeq" id="WP_104420426.1">
    <property type="nucleotide sequence ID" value="NZ_PTJC01000006.1"/>
</dbReference>
<organism evidence="1 2">
    <name type="scientific">Neolewinella xylanilytica</name>
    <dbReference type="NCBI Taxonomy" id="1514080"/>
    <lineage>
        <taxon>Bacteria</taxon>
        <taxon>Pseudomonadati</taxon>
        <taxon>Bacteroidota</taxon>
        <taxon>Saprospiria</taxon>
        <taxon>Saprospirales</taxon>
        <taxon>Lewinellaceae</taxon>
        <taxon>Neolewinella</taxon>
    </lineage>
</organism>
<dbReference type="OrthoDB" id="1494931at2"/>
<gene>
    <name evidence="1" type="ORF">CLV84_2865</name>
</gene>
<name>A0A2S6I437_9BACT</name>
<sequence>MKQENHPFDELIRQRIASLPPPPAGGWETLSARLDERAHDEAVAEKLGGLAPATPPPGSWNAFAEKLNTVEADGERAMDAVVASGLQRAEPVTVSGWTLLAARLELIGRRREMITCLKITEATLLLSLLLLYARFGHRFGPGESASPYAEVNASAFPLQPGFDTPPPVLNTLDGTTGSDLFPGQLTAERLPAPIPQLPGSTTIPALVQANSMPSVRLRPSVVEPLANGIEPLQKRSPRFIPLPDLSGVLGNDPVRYYLNGFVSPLDLNDVVTQENAALGIEAHHKITTGFSAGALIEAVQGNNALQFGLIYGQRSYVPAKILLIEEDTSGIQQEHQIRYSRLTYQTVSIPLGYQREISRSEKWRVSAGVGMAMNVVLGSQVKLPPDITLADLNEIINRNAKGVGGRESAGTSEILDPTQGFFQGGGLLENSSLYLSGNVRVERLLTDRWSIYFSPTVGRLLTIRESDGGRGPLEDRIHNTMLRFGTRVRLSGE</sequence>
<reference evidence="1 2" key="1">
    <citation type="submission" date="2018-02" db="EMBL/GenBank/DDBJ databases">
        <title>Genomic Encyclopedia of Archaeal and Bacterial Type Strains, Phase II (KMG-II): from individual species to whole genera.</title>
        <authorList>
            <person name="Goeker M."/>
        </authorList>
    </citation>
    <scope>NUCLEOTIDE SEQUENCE [LARGE SCALE GENOMIC DNA]</scope>
    <source>
        <strain evidence="1 2">DSM 29526</strain>
    </source>
</reference>
<proteinExistence type="predicted"/>
<accession>A0A2S6I437</accession>
<dbReference type="AlphaFoldDB" id="A0A2S6I437"/>
<keyword evidence="2" id="KW-1185">Reference proteome</keyword>
<dbReference type="Proteomes" id="UP000237662">
    <property type="component" value="Unassembled WGS sequence"/>
</dbReference>
<comment type="caution">
    <text evidence="1">The sequence shown here is derived from an EMBL/GenBank/DDBJ whole genome shotgun (WGS) entry which is preliminary data.</text>
</comment>
<evidence type="ECO:0000313" key="2">
    <source>
        <dbReference type="Proteomes" id="UP000237662"/>
    </source>
</evidence>
<evidence type="ECO:0000313" key="1">
    <source>
        <dbReference type="EMBL" id="PPK85952.1"/>
    </source>
</evidence>
<dbReference type="EMBL" id="PTJC01000006">
    <property type="protein sequence ID" value="PPK85952.1"/>
    <property type="molecule type" value="Genomic_DNA"/>
</dbReference>